<dbReference type="Gene3D" id="1.10.630.10">
    <property type="entry name" value="Cytochrome P450"/>
    <property type="match status" value="1"/>
</dbReference>
<dbReference type="PRINTS" id="PR00385">
    <property type="entry name" value="P450"/>
</dbReference>
<dbReference type="PANTHER" id="PTHR24305:SF210">
    <property type="entry name" value="CYTOCHROME P450 MONOOXYGENASE ASQL-RELATED"/>
    <property type="match status" value="1"/>
</dbReference>
<dbReference type="InterPro" id="IPR050121">
    <property type="entry name" value="Cytochrome_P450_monoxygenase"/>
</dbReference>
<dbReference type="GO" id="GO:0020037">
    <property type="term" value="F:heme binding"/>
    <property type="evidence" value="ECO:0007669"/>
    <property type="project" value="InterPro"/>
</dbReference>
<dbReference type="AlphaFoldDB" id="A0A6A6R3S4"/>
<organism evidence="8 9">
    <name type="scientific">Lophium mytilinum</name>
    <dbReference type="NCBI Taxonomy" id="390894"/>
    <lineage>
        <taxon>Eukaryota</taxon>
        <taxon>Fungi</taxon>
        <taxon>Dikarya</taxon>
        <taxon>Ascomycota</taxon>
        <taxon>Pezizomycotina</taxon>
        <taxon>Dothideomycetes</taxon>
        <taxon>Pleosporomycetidae</taxon>
        <taxon>Mytilinidiales</taxon>
        <taxon>Mytilinidiaceae</taxon>
        <taxon>Lophium</taxon>
    </lineage>
</organism>
<evidence type="ECO:0000256" key="2">
    <source>
        <dbReference type="ARBA" id="ARBA00010617"/>
    </source>
</evidence>
<evidence type="ECO:0000256" key="7">
    <source>
        <dbReference type="RuleBase" id="RU000461"/>
    </source>
</evidence>
<keyword evidence="5 6" id="KW-0408">Iron</keyword>
<dbReference type="EMBL" id="MU004184">
    <property type="protein sequence ID" value="KAF2499361.1"/>
    <property type="molecule type" value="Genomic_DNA"/>
</dbReference>
<evidence type="ECO:0000313" key="9">
    <source>
        <dbReference type="Proteomes" id="UP000799750"/>
    </source>
</evidence>
<dbReference type="GO" id="GO:0004497">
    <property type="term" value="F:monooxygenase activity"/>
    <property type="evidence" value="ECO:0007669"/>
    <property type="project" value="UniProtKB-KW"/>
</dbReference>
<dbReference type="PRINTS" id="PR00463">
    <property type="entry name" value="EP450I"/>
</dbReference>
<dbReference type="Pfam" id="PF00067">
    <property type="entry name" value="p450"/>
    <property type="match status" value="1"/>
</dbReference>
<protein>
    <submittedName>
        <fullName evidence="8">Averantin oxidoreductase</fullName>
    </submittedName>
</protein>
<dbReference type="PANTHER" id="PTHR24305">
    <property type="entry name" value="CYTOCHROME P450"/>
    <property type="match status" value="1"/>
</dbReference>
<keyword evidence="3 6" id="KW-0349">Heme</keyword>
<gene>
    <name evidence="8" type="ORF">BU16DRAFT_480053</name>
</gene>
<dbReference type="InterPro" id="IPR017972">
    <property type="entry name" value="Cyt_P450_CS"/>
</dbReference>
<evidence type="ECO:0000313" key="8">
    <source>
        <dbReference type="EMBL" id="KAF2499361.1"/>
    </source>
</evidence>
<dbReference type="InterPro" id="IPR036396">
    <property type="entry name" value="Cyt_P450_sf"/>
</dbReference>
<dbReference type="SUPFAM" id="SSF48264">
    <property type="entry name" value="Cytochrome P450"/>
    <property type="match status" value="1"/>
</dbReference>
<comment type="similarity">
    <text evidence="2 7">Belongs to the cytochrome P450 family.</text>
</comment>
<evidence type="ECO:0000256" key="3">
    <source>
        <dbReference type="ARBA" id="ARBA00022617"/>
    </source>
</evidence>
<dbReference type="GO" id="GO:0005506">
    <property type="term" value="F:iron ion binding"/>
    <property type="evidence" value="ECO:0007669"/>
    <property type="project" value="InterPro"/>
</dbReference>
<keyword evidence="7" id="KW-0560">Oxidoreductase</keyword>
<evidence type="ECO:0000256" key="6">
    <source>
        <dbReference type="PIRSR" id="PIRSR602401-1"/>
    </source>
</evidence>
<proteinExistence type="inferred from homology"/>
<dbReference type="PROSITE" id="PS00086">
    <property type="entry name" value="CYTOCHROME_P450"/>
    <property type="match status" value="1"/>
</dbReference>
<reference evidence="8" key="1">
    <citation type="journal article" date="2020" name="Stud. Mycol.">
        <title>101 Dothideomycetes genomes: a test case for predicting lifestyles and emergence of pathogens.</title>
        <authorList>
            <person name="Haridas S."/>
            <person name="Albert R."/>
            <person name="Binder M."/>
            <person name="Bloem J."/>
            <person name="Labutti K."/>
            <person name="Salamov A."/>
            <person name="Andreopoulos B."/>
            <person name="Baker S."/>
            <person name="Barry K."/>
            <person name="Bills G."/>
            <person name="Bluhm B."/>
            <person name="Cannon C."/>
            <person name="Castanera R."/>
            <person name="Culley D."/>
            <person name="Daum C."/>
            <person name="Ezra D."/>
            <person name="Gonzalez J."/>
            <person name="Henrissat B."/>
            <person name="Kuo A."/>
            <person name="Liang C."/>
            <person name="Lipzen A."/>
            <person name="Lutzoni F."/>
            <person name="Magnuson J."/>
            <person name="Mondo S."/>
            <person name="Nolan M."/>
            <person name="Ohm R."/>
            <person name="Pangilinan J."/>
            <person name="Park H.-J."/>
            <person name="Ramirez L."/>
            <person name="Alfaro M."/>
            <person name="Sun H."/>
            <person name="Tritt A."/>
            <person name="Yoshinaga Y."/>
            <person name="Zwiers L.-H."/>
            <person name="Turgeon B."/>
            <person name="Goodwin S."/>
            <person name="Spatafora J."/>
            <person name="Crous P."/>
            <person name="Grigoriev I."/>
        </authorList>
    </citation>
    <scope>NUCLEOTIDE SEQUENCE</scope>
    <source>
        <strain evidence="8">CBS 269.34</strain>
    </source>
</reference>
<feature type="binding site" description="axial binding residue" evidence="6">
    <location>
        <position position="459"/>
    </location>
    <ligand>
        <name>heme</name>
        <dbReference type="ChEBI" id="CHEBI:30413"/>
    </ligand>
    <ligandPart>
        <name>Fe</name>
        <dbReference type="ChEBI" id="CHEBI:18248"/>
    </ligandPart>
</feature>
<comment type="cofactor">
    <cofactor evidence="1 6">
        <name>heme</name>
        <dbReference type="ChEBI" id="CHEBI:30413"/>
    </cofactor>
</comment>
<dbReference type="Proteomes" id="UP000799750">
    <property type="component" value="Unassembled WGS sequence"/>
</dbReference>
<evidence type="ECO:0000256" key="1">
    <source>
        <dbReference type="ARBA" id="ARBA00001971"/>
    </source>
</evidence>
<accession>A0A6A6R3S4</accession>
<dbReference type="CDD" id="cd11058">
    <property type="entry name" value="CYP60B-like"/>
    <property type="match status" value="1"/>
</dbReference>
<evidence type="ECO:0000256" key="5">
    <source>
        <dbReference type="ARBA" id="ARBA00023004"/>
    </source>
</evidence>
<dbReference type="InterPro" id="IPR001128">
    <property type="entry name" value="Cyt_P450"/>
</dbReference>
<keyword evidence="9" id="KW-1185">Reference proteome</keyword>
<sequence>MGVLSPDVGPLSSTVYHSVKWTAIGSFGALILYTIWRCIYNVYFHPLARFPGPLICKISPLYPILGLHKGRWPFIVKKLHDQYGPILRTMPSELVFIDPQAWKDIYGHRQGHPQFHKDPIHVGSVQEIKGASTLTMAGDDEHARQRRALSHAFSQKALLEQESIIRSYVDLFIERLTPYAASGEKLDMCNWYNWTTFDIIGDMAFGEPFGCLRDGKEHSWVGLITETIKAGAFEQSTRRMFATGSIWQKACKIFIPKHLKEKRFLHLKLSMEKVQKRLDQGLRREHRDFLYYILRQNEKGSVSEAEIMLNSALFIVAGSETTASFLAGMTMWLMRTPHTYKRLTEEIRTTFPKVTDINFLDLQAMPYMQACIEEGLRIFPSIPTGLTRTVPKSGDTIAGEWIAGGTTVSVHSWAATHSERNWVRPEEYIPERWLTGENEAFDKDLKEASQPFSLGPRGCIGRHLSYMELRLILASLLWHFDIERADIGTPGAFDIWDPSDQLQHVKAFNTWDKPPLWCKLTPVKR</sequence>
<name>A0A6A6R3S4_9PEZI</name>
<evidence type="ECO:0000256" key="4">
    <source>
        <dbReference type="ARBA" id="ARBA00022723"/>
    </source>
</evidence>
<keyword evidence="7" id="KW-0503">Monooxygenase</keyword>
<keyword evidence="4 6" id="KW-0479">Metal-binding</keyword>
<dbReference type="GO" id="GO:0016705">
    <property type="term" value="F:oxidoreductase activity, acting on paired donors, with incorporation or reduction of molecular oxygen"/>
    <property type="evidence" value="ECO:0007669"/>
    <property type="project" value="InterPro"/>
</dbReference>
<dbReference type="InterPro" id="IPR002401">
    <property type="entry name" value="Cyt_P450_E_grp-I"/>
</dbReference>
<dbReference type="OrthoDB" id="1470350at2759"/>